<keyword evidence="1" id="KW-1133">Transmembrane helix</keyword>
<accession>A0ABZ0I3W4</accession>
<name>A0ABZ0I3W4_9GAMM</name>
<feature type="transmembrane region" description="Helical" evidence="1">
    <location>
        <begin position="12"/>
        <end position="30"/>
    </location>
</feature>
<protein>
    <recommendedName>
        <fullName evidence="4">DUF4760 domain-containing protein</fullName>
    </recommendedName>
</protein>
<evidence type="ECO:0000313" key="3">
    <source>
        <dbReference type="Proteomes" id="UP001626537"/>
    </source>
</evidence>
<dbReference type="Proteomes" id="UP001626537">
    <property type="component" value="Chromosome"/>
</dbReference>
<evidence type="ECO:0000256" key="1">
    <source>
        <dbReference type="SAM" id="Phobius"/>
    </source>
</evidence>
<sequence>MKRFGLAEWAHVAEIVGGVAVIVSLLFVGFQVRENTIEIKAASRNQLIGRAHEATKSFATNLELAQTMAKVSDKAPLTKAERVQYSYVLKVVLYDVQEAFVLNQEGRLGPEFWATRANLVQAYLNNPIALDMYRDHRADGTLLPAFTHWIDTEVLKVDFTP</sequence>
<organism evidence="2 3">
    <name type="scientific">Congregibacter variabilis</name>
    <dbReference type="NCBI Taxonomy" id="3081200"/>
    <lineage>
        <taxon>Bacteria</taxon>
        <taxon>Pseudomonadati</taxon>
        <taxon>Pseudomonadota</taxon>
        <taxon>Gammaproteobacteria</taxon>
        <taxon>Cellvibrionales</taxon>
        <taxon>Halieaceae</taxon>
        <taxon>Congregibacter</taxon>
    </lineage>
</organism>
<keyword evidence="1" id="KW-0812">Transmembrane</keyword>
<evidence type="ECO:0000313" key="2">
    <source>
        <dbReference type="EMBL" id="WOJ93820.1"/>
    </source>
</evidence>
<reference evidence="2 3" key="1">
    <citation type="submission" date="2023-10" db="EMBL/GenBank/DDBJ databases">
        <title>Two novel species belonging to the OM43/NOR5 clade.</title>
        <authorList>
            <person name="Park M."/>
        </authorList>
    </citation>
    <scope>NUCLEOTIDE SEQUENCE [LARGE SCALE GENOMIC DNA]</scope>
    <source>
        <strain evidence="2 3">IMCC43200</strain>
    </source>
</reference>
<gene>
    <name evidence="2" type="ORF">R0135_01305</name>
</gene>
<keyword evidence="3" id="KW-1185">Reference proteome</keyword>
<keyword evidence="1" id="KW-0472">Membrane</keyword>
<dbReference type="EMBL" id="CP136864">
    <property type="protein sequence ID" value="WOJ93820.1"/>
    <property type="molecule type" value="Genomic_DNA"/>
</dbReference>
<proteinExistence type="predicted"/>
<evidence type="ECO:0008006" key="4">
    <source>
        <dbReference type="Google" id="ProtNLM"/>
    </source>
</evidence>
<dbReference type="RefSeq" id="WP_407348460.1">
    <property type="nucleotide sequence ID" value="NZ_CP136864.1"/>
</dbReference>